<dbReference type="Proteomes" id="UP000309033">
    <property type="component" value="Unassembled WGS sequence"/>
</dbReference>
<dbReference type="OrthoDB" id="103227at2"/>
<keyword evidence="1" id="KW-0732">Signal</keyword>
<dbReference type="PANTHER" id="PTHR34599:SF1">
    <property type="entry name" value="PHOSPHATIDIC ACID PHOSPHATASE TYPE 2_HALOPEROXIDASE DOMAIN-CONTAINING PROTEIN"/>
    <property type="match status" value="1"/>
</dbReference>
<dbReference type="InterPro" id="IPR052559">
    <property type="entry name" value="V-haloperoxidase"/>
</dbReference>
<dbReference type="GO" id="GO:0004601">
    <property type="term" value="F:peroxidase activity"/>
    <property type="evidence" value="ECO:0007669"/>
    <property type="project" value="UniProtKB-KW"/>
</dbReference>
<feature type="chain" id="PRO_5038403045" evidence="1">
    <location>
        <begin position="24"/>
        <end position="437"/>
    </location>
</feature>
<protein>
    <submittedName>
        <fullName evidence="2">Vanadium-dependent haloperoxidase</fullName>
    </submittedName>
</protein>
<keyword evidence="3" id="KW-1185">Reference proteome</keyword>
<dbReference type="Gene3D" id="1.10.606.20">
    <property type="match status" value="1"/>
</dbReference>
<dbReference type="SUPFAM" id="SSF48317">
    <property type="entry name" value="Acid phosphatase/Vanadium-dependent haloperoxidase"/>
    <property type="match status" value="1"/>
</dbReference>
<name>A0A5R8Z742_9ACTN</name>
<proteinExistence type="predicted"/>
<accession>A0A5R8Z742</accession>
<evidence type="ECO:0000256" key="1">
    <source>
        <dbReference type="SAM" id="SignalP"/>
    </source>
</evidence>
<organism evidence="2 3">
    <name type="scientific">Microbispora triticiradicis</name>
    <dbReference type="NCBI Taxonomy" id="2200763"/>
    <lineage>
        <taxon>Bacteria</taxon>
        <taxon>Bacillati</taxon>
        <taxon>Actinomycetota</taxon>
        <taxon>Actinomycetes</taxon>
        <taxon>Streptosporangiales</taxon>
        <taxon>Streptosporangiaceae</taxon>
        <taxon>Microbispora</taxon>
    </lineage>
</organism>
<comment type="caution">
    <text evidence="2">The sequence shown here is derived from an EMBL/GenBank/DDBJ whole genome shotgun (WGS) entry which is preliminary data.</text>
</comment>
<feature type="signal peptide" evidence="1">
    <location>
        <begin position="1"/>
        <end position="23"/>
    </location>
</feature>
<dbReference type="AlphaFoldDB" id="A0A5R8Z742"/>
<dbReference type="CDD" id="cd03398">
    <property type="entry name" value="PAP2_haloperoxidase"/>
    <property type="match status" value="1"/>
</dbReference>
<reference evidence="2" key="1">
    <citation type="submission" date="2019-05" db="EMBL/GenBank/DDBJ databases">
        <title>Isolation, diversity and antifungal activity of Actinobacteria from wheat.</title>
        <authorList>
            <person name="Yu B."/>
        </authorList>
    </citation>
    <scope>NUCLEOTIDE SEQUENCE [LARGE SCALE GENOMIC DNA]</scope>
    <source>
        <strain evidence="2">NEAU-HEGS1-5</strain>
    </source>
</reference>
<dbReference type="InterPro" id="IPR036938">
    <property type="entry name" value="PAP2/HPO_sf"/>
</dbReference>
<dbReference type="PANTHER" id="PTHR34599">
    <property type="entry name" value="PEROXIDASE-RELATED"/>
    <property type="match status" value="1"/>
</dbReference>
<evidence type="ECO:0000313" key="2">
    <source>
        <dbReference type="EMBL" id="TLP60937.1"/>
    </source>
</evidence>
<dbReference type="EMBL" id="VANP01000004">
    <property type="protein sequence ID" value="TLP60937.1"/>
    <property type="molecule type" value="Genomic_DNA"/>
</dbReference>
<sequence>MFSPFAACRAAALRPVVAGAVVAGVIAAGPPIAPGSSSAYAGDPGSSANAVVVWDRNAQTAIWDVAGQQPQVQARSFAMVHGAVYDAVNAIAGVPYRPYLVAPAADGTESTDAAVATASYLVLRALFPDQQARLRTQYDESLGAIREGTAKQRGITVGTQAADAMIAARRDDGAFGPQTWPVGTRPGEWRPAPPAFASDGAWVGHLKPFLIPSASMFRTSGPPALTSRRYARDLNEVKSVGSATSTVRTTDQTQAAIWWHDRHLAEWEIKRQLATRQRLNVLQAARMFAMVDLAETDATIACYDEKAAWNFWRPVTAIRLADTDGNPETAADPAWTPLLVTPPHPDYTSGHACFTAASMSALRHFFGRDDIPFSGYSADSGTTRYFRGFSHALAEVVEARVWGGIHTRTADERGAKIGAQVTAYMAAHYFTPRPGSR</sequence>
<evidence type="ECO:0000313" key="3">
    <source>
        <dbReference type="Proteomes" id="UP000309033"/>
    </source>
</evidence>
<gene>
    <name evidence="2" type="ORF">FED44_13945</name>
</gene>